<reference evidence="3" key="1">
    <citation type="submission" date="2017-09" db="EMBL/GenBank/DDBJ databases">
        <title>Contemporary evolution of a Lepidopteran species, Heliothis virescens, in response to modern agricultural practices.</title>
        <authorList>
            <person name="Fritz M.L."/>
            <person name="Deyonke A.M."/>
            <person name="Papanicolaou A."/>
            <person name="Micinski S."/>
            <person name="Westbrook J."/>
            <person name="Gould F."/>
        </authorList>
    </citation>
    <scope>NUCLEOTIDE SEQUENCE [LARGE SCALE GENOMIC DNA]</scope>
    <source>
        <strain evidence="3">HvINT-</strain>
        <tissue evidence="3">Whole body</tissue>
    </source>
</reference>
<dbReference type="AlphaFoldDB" id="A0A2A4K8C1"/>
<dbReference type="InterPro" id="IPR019448">
    <property type="entry name" value="NT-C2"/>
</dbReference>
<evidence type="ECO:0000313" key="3">
    <source>
        <dbReference type="EMBL" id="PCG80144.1"/>
    </source>
</evidence>
<gene>
    <name evidence="3" type="ORF">B5V51_10991</name>
</gene>
<feature type="domain" description="Calponin-homology (CH)" evidence="1">
    <location>
        <begin position="174"/>
        <end position="262"/>
    </location>
</feature>
<evidence type="ECO:0000259" key="2">
    <source>
        <dbReference type="PROSITE" id="PS51840"/>
    </source>
</evidence>
<dbReference type="PROSITE" id="PS51840">
    <property type="entry name" value="C2_NT"/>
    <property type="match status" value="1"/>
</dbReference>
<dbReference type="Gene3D" id="1.10.418.10">
    <property type="entry name" value="Calponin-like domain"/>
    <property type="match status" value="1"/>
</dbReference>
<comment type="caution">
    <text evidence="3">The sequence shown here is derived from an EMBL/GenBank/DDBJ whole genome shotgun (WGS) entry which is preliminary data.</text>
</comment>
<protein>
    <recommendedName>
        <fullName evidence="4">C2 NT-type domain-containing protein</fullName>
    </recommendedName>
</protein>
<evidence type="ECO:0008006" key="4">
    <source>
        <dbReference type="Google" id="ProtNLM"/>
    </source>
</evidence>
<name>A0A2A4K8C1_HELVI</name>
<dbReference type="InterPro" id="IPR036872">
    <property type="entry name" value="CH_dom_sf"/>
</dbReference>
<evidence type="ECO:0000259" key="1">
    <source>
        <dbReference type="PROSITE" id="PS50021"/>
    </source>
</evidence>
<dbReference type="PANTHER" id="PTHR23167">
    <property type="entry name" value="CALPONIN HOMOLOGY DOMAIN-CONTAINING PROTEIN DDB_G0272472-RELATED"/>
    <property type="match status" value="1"/>
</dbReference>
<accession>A0A2A4K8C1</accession>
<feature type="domain" description="C2 NT-type" evidence="2">
    <location>
        <begin position="1"/>
        <end position="139"/>
    </location>
</feature>
<dbReference type="EMBL" id="NWSH01000055">
    <property type="protein sequence ID" value="PCG80144.1"/>
    <property type="molecule type" value="Genomic_DNA"/>
</dbReference>
<dbReference type="PANTHER" id="PTHR23167:SF46">
    <property type="entry name" value="EPS15 HOMOLOGY DOMAIN CONTAINING PROTEIN-BINDING PROTEIN 1, ISOFORM F"/>
    <property type="match status" value="1"/>
</dbReference>
<proteinExistence type="predicted"/>
<dbReference type="InterPro" id="IPR001715">
    <property type="entry name" value="CH_dom"/>
</dbReference>
<sequence>MASVWKRLQRVNKRAAKFQYTASYHRVDLETSPKWKPNKLSVVWSETVAPSDHRTFRMGTFLKRSAQDSRTNELEDKDWTFVLEDVSVTGKRRRLAVCSINMRKYASLEPSQRELALTLDPVTQKVVAASVQLTLHCVLLREGQLRMRNEKDEDSDKTPTAADMEKLFPGKFDKDKTPSLLEWVQGVTKEYRAVRVTNLTTASGPRLAFCAIIHRFRPDLIDFPGCSQTRREEFSAWRWRASSKLGISQVLTAADVCSRPDT</sequence>
<dbReference type="InterPro" id="IPR050540">
    <property type="entry name" value="F-actin_Monoox_Mical"/>
</dbReference>
<dbReference type="STRING" id="7102.A0A2A4K8C1"/>
<dbReference type="Pfam" id="PF00307">
    <property type="entry name" value="CH"/>
    <property type="match status" value="1"/>
</dbReference>
<dbReference type="Pfam" id="PF10358">
    <property type="entry name" value="NT-C2"/>
    <property type="match status" value="1"/>
</dbReference>
<dbReference type="PROSITE" id="PS50021">
    <property type="entry name" value="CH"/>
    <property type="match status" value="1"/>
</dbReference>
<dbReference type="SUPFAM" id="SSF47576">
    <property type="entry name" value="Calponin-homology domain, CH-domain"/>
    <property type="match status" value="1"/>
</dbReference>
<organism evidence="3">
    <name type="scientific">Heliothis virescens</name>
    <name type="common">Tobacco budworm moth</name>
    <dbReference type="NCBI Taxonomy" id="7102"/>
    <lineage>
        <taxon>Eukaryota</taxon>
        <taxon>Metazoa</taxon>
        <taxon>Ecdysozoa</taxon>
        <taxon>Arthropoda</taxon>
        <taxon>Hexapoda</taxon>
        <taxon>Insecta</taxon>
        <taxon>Pterygota</taxon>
        <taxon>Neoptera</taxon>
        <taxon>Endopterygota</taxon>
        <taxon>Lepidoptera</taxon>
        <taxon>Glossata</taxon>
        <taxon>Ditrysia</taxon>
        <taxon>Noctuoidea</taxon>
        <taxon>Noctuidae</taxon>
        <taxon>Heliothinae</taxon>
        <taxon>Heliothis</taxon>
    </lineage>
</organism>